<organism evidence="9 10">
    <name type="scientific">[Candida] railenensis</name>
    <dbReference type="NCBI Taxonomy" id="45579"/>
    <lineage>
        <taxon>Eukaryota</taxon>
        <taxon>Fungi</taxon>
        <taxon>Dikarya</taxon>
        <taxon>Ascomycota</taxon>
        <taxon>Saccharomycotina</taxon>
        <taxon>Pichiomycetes</taxon>
        <taxon>Debaryomycetaceae</taxon>
        <taxon>Kurtzmaniella</taxon>
    </lineage>
</organism>
<evidence type="ECO:0000256" key="7">
    <source>
        <dbReference type="SAM" id="Phobius"/>
    </source>
</evidence>
<keyword evidence="4 7" id="KW-1133">Transmembrane helix</keyword>
<evidence type="ECO:0000313" key="10">
    <source>
        <dbReference type="Proteomes" id="UP000837801"/>
    </source>
</evidence>
<dbReference type="InterPro" id="IPR051572">
    <property type="entry name" value="VTC_Complex_Subunit"/>
</dbReference>
<feature type="transmembrane region" description="Helical" evidence="7">
    <location>
        <begin position="916"/>
        <end position="940"/>
    </location>
</feature>
<feature type="compositionally biased region" description="Polar residues" evidence="6">
    <location>
        <begin position="483"/>
        <end position="503"/>
    </location>
</feature>
<dbReference type="Proteomes" id="UP000837801">
    <property type="component" value="Unassembled WGS sequence"/>
</dbReference>
<gene>
    <name evidence="9" type="ORF">CLIB1423_01S12332</name>
</gene>
<dbReference type="Pfam" id="PF03105">
    <property type="entry name" value="SPX"/>
    <property type="match status" value="1"/>
</dbReference>
<feature type="region of interest" description="Disordered" evidence="6">
    <location>
        <begin position="701"/>
        <end position="739"/>
    </location>
</feature>
<comment type="caution">
    <text evidence="9">The sequence shown here is derived from an EMBL/GenBank/DDBJ whole genome shotgun (WGS) entry which is preliminary data.</text>
</comment>
<comment type="subcellular location">
    <subcellularLocation>
        <location evidence="1">Vacuole membrane</location>
        <topology evidence="1">Multi-pass membrane protein</topology>
    </subcellularLocation>
</comment>
<dbReference type="OrthoDB" id="5588846at2759"/>
<feature type="transmembrane region" description="Helical" evidence="7">
    <location>
        <begin position="873"/>
        <end position="896"/>
    </location>
</feature>
<evidence type="ECO:0000256" key="6">
    <source>
        <dbReference type="SAM" id="MobiDB-lite"/>
    </source>
</evidence>
<feature type="compositionally biased region" description="Low complexity" evidence="6">
    <location>
        <begin position="222"/>
        <end position="238"/>
    </location>
</feature>
<dbReference type="GO" id="GO:0005774">
    <property type="term" value="C:vacuolar membrane"/>
    <property type="evidence" value="ECO:0007669"/>
    <property type="project" value="UniProtKB-SubCell"/>
</dbReference>
<proteinExistence type="predicted"/>
<keyword evidence="3 7" id="KW-0812">Transmembrane</keyword>
<feature type="compositionally biased region" description="Basic and acidic residues" evidence="6">
    <location>
        <begin position="209"/>
        <end position="220"/>
    </location>
</feature>
<evidence type="ECO:0000256" key="1">
    <source>
        <dbReference type="ARBA" id="ARBA00004128"/>
    </source>
</evidence>
<keyword evidence="2" id="KW-0926">Vacuole</keyword>
<dbReference type="PANTHER" id="PTHR46140">
    <property type="entry name" value="VACUOLAR TRANSPORTER CHAPERONE 1-RELATED"/>
    <property type="match status" value="1"/>
</dbReference>
<dbReference type="AlphaFoldDB" id="A0A9P0QL58"/>
<dbReference type="PANTHER" id="PTHR46140:SF1">
    <property type="entry name" value="VACUOLAR TRANSPORTER CHAPERONE COMPLEX SUBUNIT 4-RELATED"/>
    <property type="match status" value="1"/>
</dbReference>
<sequence>MKFGDNLNNLSIPEWKSYNLDYNDIKSKIKQLTKRASTLEDDDQSDSTQATAINKSGSHRPVTLKSLQNTFIDNFNYVDLFIITKRGELERKLLQNQKVFGKYSQPNSHISTLDFQIKLNELKYQVLEISRVLRNLNRFIILQKVACNKIFKKFLKYYPKEDTAAKFIHNLKVYLSTNPNSFINIDLTNLTLELSFFLDCTDEELKRLESTPNVDEERRQSKGSLFSNKSFSSTSPNSVTYTPNPHPYAKSNNSHNPVSVQAHPRLHQQQIPSSNNAKFDLDIVIKKNFKIDCLIADNHNLNDVLLNLHVLINCESLNDESTLRRNSTSSLASYFSQHTSSNTNASSNHSLLSYTYLTSPQWHTKDSSEQGITSSPEAEVPAYIISQLNQPTSVIISHVGGLRRFTYCFLPNEIVQMLLNHLIDPSEEEFANELSDWFSANTVSPLTKMAIDWILNKNLKPTLKLITKRSRYIIRKSDNDKITSTGNSLNQGDGDSNNGVIKNSSDDLEEDELPTRNLEDDYLLCLDQDIVTTNNPLNVQNINFDARLADFERDTTCISNLWNDESYDKFPFHHFSISSNDSILSNFRRDMNINYLTNKSTNQPILDNPNQRSLKRMPLKIQQLLGLTSINLFNGDLSFYHYMLSCYFNKLPPHEYINSHYMNLLTLNLFKQNENILTTNEMAKFHNKMFDKKTRQILKTQSSLRSIKSHSESSKSSRPISAPHPSQYQQAQPQQHFTQHPAEVQGLPIKEEEIQLLQSTLYDYKSYGAVNPLNHPLNTYGHIEDSNFAIFDRFVNFAADLKQRLTGKNNNFDLEGGMTFRELLLNTENDDSNDEDSGEIRHENDASSYSSGERHTTIREKYEIRYMRNYDEILSIIYFSFFFISLFISGIIMGIVYSLVELSTEKSQFLIEDNVFLIFIIIIGLLLSLIFSIISINLNLSRYQKGPAWHSVLVWSGAGFVCLSFIWSLVILFE</sequence>
<feature type="region of interest" description="Disordered" evidence="6">
    <location>
        <begin position="483"/>
        <end position="512"/>
    </location>
</feature>
<evidence type="ECO:0000256" key="5">
    <source>
        <dbReference type="ARBA" id="ARBA00023136"/>
    </source>
</evidence>
<evidence type="ECO:0000256" key="3">
    <source>
        <dbReference type="ARBA" id="ARBA00022692"/>
    </source>
</evidence>
<dbReference type="PROSITE" id="PS51382">
    <property type="entry name" value="SPX"/>
    <property type="match status" value="1"/>
</dbReference>
<name>A0A9P0QL58_9ASCO</name>
<evidence type="ECO:0000256" key="4">
    <source>
        <dbReference type="ARBA" id="ARBA00022989"/>
    </source>
</evidence>
<feature type="compositionally biased region" description="Low complexity" evidence="6">
    <location>
        <begin position="716"/>
        <end position="739"/>
    </location>
</feature>
<protein>
    <recommendedName>
        <fullName evidence="8">SPX domain-containing protein</fullName>
    </recommendedName>
</protein>
<feature type="compositionally biased region" description="Acidic residues" evidence="6">
    <location>
        <begin position="828"/>
        <end position="837"/>
    </location>
</feature>
<dbReference type="InterPro" id="IPR004331">
    <property type="entry name" value="SPX_dom"/>
</dbReference>
<evidence type="ECO:0000256" key="2">
    <source>
        <dbReference type="ARBA" id="ARBA00022554"/>
    </source>
</evidence>
<keyword evidence="5 7" id="KW-0472">Membrane</keyword>
<evidence type="ECO:0000313" key="9">
    <source>
        <dbReference type="EMBL" id="CAH2350536.1"/>
    </source>
</evidence>
<dbReference type="CDD" id="cd14474">
    <property type="entry name" value="SPX_YDR089W"/>
    <property type="match status" value="1"/>
</dbReference>
<feature type="region of interest" description="Disordered" evidence="6">
    <location>
        <begin position="828"/>
        <end position="853"/>
    </location>
</feature>
<reference evidence="9" key="1">
    <citation type="submission" date="2022-03" db="EMBL/GenBank/DDBJ databases">
        <authorList>
            <person name="Legras J.-L."/>
            <person name="Devillers H."/>
            <person name="Grondin C."/>
        </authorList>
    </citation>
    <scope>NUCLEOTIDE SEQUENCE</scope>
    <source>
        <strain evidence="9">CLIB 1423</strain>
    </source>
</reference>
<keyword evidence="10" id="KW-1185">Reference proteome</keyword>
<feature type="region of interest" description="Disordered" evidence="6">
    <location>
        <begin position="209"/>
        <end position="259"/>
    </location>
</feature>
<feature type="transmembrane region" description="Helical" evidence="7">
    <location>
        <begin position="952"/>
        <end position="973"/>
    </location>
</feature>
<accession>A0A9P0QL58</accession>
<dbReference type="EMBL" id="CAKXYY010000001">
    <property type="protein sequence ID" value="CAH2350536.1"/>
    <property type="molecule type" value="Genomic_DNA"/>
</dbReference>
<feature type="compositionally biased region" description="Polar residues" evidence="6">
    <location>
        <begin position="250"/>
        <end position="259"/>
    </location>
</feature>
<evidence type="ECO:0000259" key="8">
    <source>
        <dbReference type="PROSITE" id="PS51382"/>
    </source>
</evidence>
<feature type="domain" description="SPX" evidence="8">
    <location>
        <begin position="1"/>
        <end position="168"/>
    </location>
</feature>
<dbReference type="GO" id="GO:0033254">
    <property type="term" value="C:vacuolar transporter chaperone complex"/>
    <property type="evidence" value="ECO:0007669"/>
    <property type="project" value="UniProtKB-ARBA"/>
</dbReference>
<dbReference type="GO" id="GO:0006799">
    <property type="term" value="P:polyphosphate biosynthetic process"/>
    <property type="evidence" value="ECO:0007669"/>
    <property type="project" value="UniProtKB-ARBA"/>
</dbReference>